<keyword evidence="3" id="KW-1185">Reference proteome</keyword>
<feature type="signal peptide" evidence="1">
    <location>
        <begin position="1"/>
        <end position="22"/>
    </location>
</feature>
<sequence>MVVVGAGVAVVAAVAAAMFFGAGNPNDPDNVPPAAEGGLKIDLAEAPVLEPTRELRCYVGGQFVGMATLASCAQRNGVATGTLDVGLDATGALAAASFTPPPQIPVEEPKVVVANPAAPAQQAQQAAAPADGQCMRHVGSEWRLVGSGMGQAECVKALYAGTCIRTPGEAQYGRWNDLTLRLVPRRVEVSSDNATFRTYADQNRQCQFPRL</sequence>
<keyword evidence="1" id="KW-0732">Signal</keyword>
<comment type="caution">
    <text evidence="2">The sequence shown here is derived from an EMBL/GenBank/DDBJ whole genome shotgun (WGS) entry which is preliminary data.</text>
</comment>
<dbReference type="Proteomes" id="UP001500791">
    <property type="component" value="Unassembled WGS sequence"/>
</dbReference>
<gene>
    <name evidence="2" type="ORF">GCM10009093_18600</name>
</gene>
<protein>
    <submittedName>
        <fullName evidence="2">Uncharacterized protein</fullName>
    </submittedName>
</protein>
<evidence type="ECO:0000313" key="3">
    <source>
        <dbReference type="Proteomes" id="UP001500791"/>
    </source>
</evidence>
<name>A0ABN0YDV2_9CAUL</name>
<evidence type="ECO:0000313" key="2">
    <source>
        <dbReference type="EMBL" id="GAA0392273.1"/>
    </source>
</evidence>
<dbReference type="EMBL" id="BAAAEJ010000007">
    <property type="protein sequence ID" value="GAA0392273.1"/>
    <property type="molecule type" value="Genomic_DNA"/>
</dbReference>
<accession>A0ABN0YDV2</accession>
<reference evidence="2 3" key="1">
    <citation type="journal article" date="2019" name="Int. J. Syst. Evol. Microbiol.">
        <title>The Global Catalogue of Microorganisms (GCM) 10K type strain sequencing project: providing services to taxonomists for standard genome sequencing and annotation.</title>
        <authorList>
            <consortium name="The Broad Institute Genomics Platform"/>
            <consortium name="The Broad Institute Genome Sequencing Center for Infectious Disease"/>
            <person name="Wu L."/>
            <person name="Ma J."/>
        </authorList>
    </citation>
    <scope>NUCLEOTIDE SEQUENCE [LARGE SCALE GENOMIC DNA]</scope>
    <source>
        <strain evidence="2 3">JCM 13476</strain>
    </source>
</reference>
<organism evidence="2 3">
    <name type="scientific">Brevundimonas terrae</name>
    <dbReference type="NCBI Taxonomy" id="363631"/>
    <lineage>
        <taxon>Bacteria</taxon>
        <taxon>Pseudomonadati</taxon>
        <taxon>Pseudomonadota</taxon>
        <taxon>Alphaproteobacteria</taxon>
        <taxon>Caulobacterales</taxon>
        <taxon>Caulobacteraceae</taxon>
        <taxon>Brevundimonas</taxon>
    </lineage>
</organism>
<feature type="chain" id="PRO_5047355492" evidence="1">
    <location>
        <begin position="23"/>
        <end position="211"/>
    </location>
</feature>
<proteinExistence type="predicted"/>
<evidence type="ECO:0000256" key="1">
    <source>
        <dbReference type="SAM" id="SignalP"/>
    </source>
</evidence>